<protein>
    <submittedName>
        <fullName evidence="1">Uncharacterized protein</fullName>
    </submittedName>
</protein>
<sequence length="87" mass="10434">MVVSYYFIVFSNIVKLSKLCQPNNWFLYTIRLLLGINSKKFYWLFGVDMADCQNMVNVFKFQYIEYPIFLVFRRSLAKFGSLFNCLD</sequence>
<organism evidence="1 2">
    <name type="scientific">Arenibacter echinorum</name>
    <dbReference type="NCBI Taxonomy" id="440515"/>
    <lineage>
        <taxon>Bacteria</taxon>
        <taxon>Pseudomonadati</taxon>
        <taxon>Bacteroidota</taxon>
        <taxon>Flavobacteriia</taxon>
        <taxon>Flavobacteriales</taxon>
        <taxon>Flavobacteriaceae</taxon>
        <taxon>Arenibacter</taxon>
    </lineage>
</organism>
<gene>
    <name evidence="1" type="ORF">LV92_02194</name>
</gene>
<evidence type="ECO:0000313" key="2">
    <source>
        <dbReference type="Proteomes" id="UP000249696"/>
    </source>
</evidence>
<comment type="caution">
    <text evidence="1">The sequence shown here is derived from an EMBL/GenBank/DDBJ whole genome shotgun (WGS) entry which is preliminary data.</text>
</comment>
<reference evidence="1 2" key="1">
    <citation type="submission" date="2018-06" db="EMBL/GenBank/DDBJ databases">
        <title>Genomic Encyclopedia of Archaeal and Bacterial Type Strains, Phase II (KMG-II): from individual species to whole genera.</title>
        <authorList>
            <person name="Goeker M."/>
        </authorList>
    </citation>
    <scope>NUCLEOTIDE SEQUENCE [LARGE SCALE GENOMIC DNA]</scope>
    <source>
        <strain evidence="1 2">DSM 23522</strain>
    </source>
</reference>
<dbReference type="EMBL" id="QLLN01000004">
    <property type="protein sequence ID" value="RAJ11270.1"/>
    <property type="molecule type" value="Genomic_DNA"/>
</dbReference>
<keyword evidence="2" id="KW-1185">Reference proteome</keyword>
<evidence type="ECO:0000313" key="1">
    <source>
        <dbReference type="EMBL" id="RAJ11270.1"/>
    </source>
</evidence>
<dbReference type="Proteomes" id="UP000249696">
    <property type="component" value="Unassembled WGS sequence"/>
</dbReference>
<accession>A0A327R3G8</accession>
<proteinExistence type="predicted"/>
<dbReference type="AlphaFoldDB" id="A0A327R3G8"/>
<name>A0A327R3G8_9FLAO</name>